<feature type="domain" description="HTH hxlR-type" evidence="4">
    <location>
        <begin position="16"/>
        <end position="112"/>
    </location>
</feature>
<dbReference type="STRING" id="1538463.B0T36_23820"/>
<organism evidence="5 6">
    <name type="scientific">Nocardia donostiensis</name>
    <dbReference type="NCBI Taxonomy" id="1538463"/>
    <lineage>
        <taxon>Bacteria</taxon>
        <taxon>Bacillati</taxon>
        <taxon>Actinomycetota</taxon>
        <taxon>Actinomycetes</taxon>
        <taxon>Mycobacteriales</taxon>
        <taxon>Nocardiaceae</taxon>
        <taxon>Nocardia</taxon>
    </lineage>
</organism>
<evidence type="ECO:0000313" key="5">
    <source>
        <dbReference type="EMBL" id="ONM49847.1"/>
    </source>
</evidence>
<evidence type="ECO:0000313" key="6">
    <source>
        <dbReference type="Proteomes" id="UP000188836"/>
    </source>
</evidence>
<dbReference type="PANTHER" id="PTHR33204">
    <property type="entry name" value="TRANSCRIPTIONAL REGULATOR, MARR FAMILY"/>
    <property type="match status" value="1"/>
</dbReference>
<keyword evidence="3" id="KW-0804">Transcription</keyword>
<dbReference type="GO" id="GO:0003677">
    <property type="term" value="F:DNA binding"/>
    <property type="evidence" value="ECO:0007669"/>
    <property type="project" value="UniProtKB-KW"/>
</dbReference>
<dbReference type="PANTHER" id="PTHR33204:SF18">
    <property type="entry name" value="TRANSCRIPTIONAL REGULATORY PROTEIN"/>
    <property type="match status" value="1"/>
</dbReference>
<dbReference type="EMBL" id="MUMY01000003">
    <property type="protein sequence ID" value="ONM49847.1"/>
    <property type="molecule type" value="Genomic_DNA"/>
</dbReference>
<dbReference type="SUPFAM" id="SSF46785">
    <property type="entry name" value="Winged helix' DNA-binding domain"/>
    <property type="match status" value="1"/>
</dbReference>
<dbReference type="CDD" id="cd00090">
    <property type="entry name" value="HTH_ARSR"/>
    <property type="match status" value="1"/>
</dbReference>
<dbReference type="InterPro" id="IPR002577">
    <property type="entry name" value="HTH_HxlR"/>
</dbReference>
<dbReference type="InterPro" id="IPR036390">
    <property type="entry name" value="WH_DNA-bd_sf"/>
</dbReference>
<reference evidence="5 6" key="1">
    <citation type="journal article" date="2016" name="Antonie Van Leeuwenhoek">
        <title>Nocardia donostiensis sp. nov., isolated from human respiratory specimens.</title>
        <authorList>
            <person name="Ercibengoa M."/>
            <person name="Bell M."/>
            <person name="Marimon J.M."/>
            <person name="Humrighouse B."/>
            <person name="Klenk H.P."/>
            <person name="Potter G."/>
            <person name="Perez-Trallero E."/>
        </authorList>
    </citation>
    <scope>NUCLEOTIDE SEQUENCE [LARGE SCALE GENOMIC DNA]</scope>
    <source>
        <strain evidence="5 6">X1655</strain>
    </source>
</reference>
<evidence type="ECO:0000256" key="3">
    <source>
        <dbReference type="ARBA" id="ARBA00023163"/>
    </source>
</evidence>
<proteinExistence type="predicted"/>
<name>A0A1W0BI98_9NOCA</name>
<dbReference type="Proteomes" id="UP000188836">
    <property type="component" value="Unassembled WGS sequence"/>
</dbReference>
<evidence type="ECO:0000256" key="2">
    <source>
        <dbReference type="ARBA" id="ARBA00023125"/>
    </source>
</evidence>
<accession>A0A1W0BI98</accession>
<gene>
    <name evidence="5" type="ORF">B0T46_05490</name>
</gene>
<sequence length="159" mass="17673">MTVTLGSGREWTDPTCPVARTIDLVGDRWSLLIVRDAMDGAAAFTEFQQRLGIARNILTDRLRRLVDHGILTMSTTPGGKRHIYELTDAGQDLFTIVVALRQWGERHAFTNNEPHSILIDRHGSPVARLRTENHEGEVVTAATTRVHKVNEHDASVADA</sequence>
<keyword evidence="6" id="KW-1185">Reference proteome</keyword>
<keyword evidence="1" id="KW-0805">Transcription regulation</keyword>
<protein>
    <submittedName>
        <fullName evidence="5">ArsR family transcriptional regulator</fullName>
    </submittedName>
</protein>
<comment type="caution">
    <text evidence="5">The sequence shown here is derived from an EMBL/GenBank/DDBJ whole genome shotgun (WGS) entry which is preliminary data.</text>
</comment>
<dbReference type="AlphaFoldDB" id="A0A1W0BI98"/>
<dbReference type="OrthoDB" id="5183359at2"/>
<dbReference type="Gene3D" id="1.10.10.10">
    <property type="entry name" value="Winged helix-like DNA-binding domain superfamily/Winged helix DNA-binding domain"/>
    <property type="match status" value="1"/>
</dbReference>
<dbReference type="Pfam" id="PF01638">
    <property type="entry name" value="HxlR"/>
    <property type="match status" value="1"/>
</dbReference>
<dbReference type="InterPro" id="IPR011991">
    <property type="entry name" value="ArsR-like_HTH"/>
</dbReference>
<dbReference type="InterPro" id="IPR036388">
    <property type="entry name" value="WH-like_DNA-bd_sf"/>
</dbReference>
<keyword evidence="2" id="KW-0238">DNA-binding</keyword>
<dbReference type="PROSITE" id="PS51118">
    <property type="entry name" value="HTH_HXLR"/>
    <property type="match status" value="1"/>
</dbReference>
<evidence type="ECO:0000256" key="1">
    <source>
        <dbReference type="ARBA" id="ARBA00023015"/>
    </source>
</evidence>
<evidence type="ECO:0000259" key="4">
    <source>
        <dbReference type="PROSITE" id="PS51118"/>
    </source>
</evidence>
<dbReference type="RefSeq" id="WP_077115359.1">
    <property type="nucleotide sequence ID" value="NZ_MUKP01000006.1"/>
</dbReference>